<evidence type="ECO:0000313" key="2">
    <source>
        <dbReference type="EMBL" id="CDN55607.1"/>
    </source>
</evidence>
<feature type="transmembrane region" description="Helical" evidence="1">
    <location>
        <begin position="21"/>
        <end position="45"/>
    </location>
</feature>
<dbReference type="HOGENOM" id="CLU_2808039_0_0_5"/>
<keyword evidence="1" id="KW-1133">Transmembrane helix</keyword>
<name>A0A068TAS1_NEOGA</name>
<gene>
    <name evidence="2" type="ORF">RG1141_CH32720</name>
</gene>
<reference evidence="3" key="1">
    <citation type="journal article" date="2014" name="BMC Genomics">
        <title>Genome sequencing of two Neorhizobium galegae strains reveals a noeT gene responsible for the unusual acetylation of the nodulation factors.</title>
        <authorList>
            <person name="Osterman J."/>
            <person name="Marsh J."/>
            <person name="Laine P.K."/>
            <person name="Zeng Z."/>
            <person name="Alatalo E."/>
            <person name="Sullivan J.T."/>
            <person name="Young J.P."/>
            <person name="Thomas-Oates J."/>
            <person name="Paulin L."/>
            <person name="Lindstrom K."/>
        </authorList>
    </citation>
    <scope>NUCLEOTIDE SEQUENCE [LARGE SCALE GENOMIC DNA]</scope>
    <source>
        <strain evidence="3">HAMBI 1141</strain>
    </source>
</reference>
<keyword evidence="1" id="KW-0812">Transmembrane</keyword>
<sequence>MNIHSHTHSDRREMQSENSQRHLAGGLWKLLIAAILILLGLIVAMEVLGDSNNGFVAPNPAQQTVLE</sequence>
<dbReference type="Proteomes" id="UP000028186">
    <property type="component" value="Chromosome I"/>
</dbReference>
<organism evidence="2 3">
    <name type="scientific">Neorhizobium galegae bv. officinalis bv. officinalis str. HAMBI 1141</name>
    <dbReference type="NCBI Taxonomy" id="1028801"/>
    <lineage>
        <taxon>Bacteria</taxon>
        <taxon>Pseudomonadati</taxon>
        <taxon>Pseudomonadota</taxon>
        <taxon>Alphaproteobacteria</taxon>
        <taxon>Hyphomicrobiales</taxon>
        <taxon>Rhizobiaceae</taxon>
        <taxon>Rhizobium/Agrobacterium group</taxon>
        <taxon>Neorhizobium</taxon>
    </lineage>
</organism>
<proteinExistence type="predicted"/>
<dbReference type="eggNOG" id="ENOG50310XK">
    <property type="taxonomic scope" value="Bacteria"/>
</dbReference>
<keyword evidence="1" id="KW-0472">Membrane</keyword>
<evidence type="ECO:0000256" key="1">
    <source>
        <dbReference type="SAM" id="Phobius"/>
    </source>
</evidence>
<dbReference type="KEGG" id="ngl:RG1141_CH32720"/>
<evidence type="ECO:0000313" key="3">
    <source>
        <dbReference type="Proteomes" id="UP000028186"/>
    </source>
</evidence>
<protein>
    <submittedName>
        <fullName evidence="2">Uncharacterized protein</fullName>
    </submittedName>
</protein>
<dbReference type="RefSeq" id="WP_157885172.1">
    <property type="nucleotide sequence ID" value="NZ_HG938355.1"/>
</dbReference>
<dbReference type="AlphaFoldDB" id="A0A068TAS1"/>
<accession>A0A068TAS1</accession>
<dbReference type="EMBL" id="HG938355">
    <property type="protein sequence ID" value="CDN55607.1"/>
    <property type="molecule type" value="Genomic_DNA"/>
</dbReference>
<dbReference type="PATRIC" id="fig|1028801.3.peg.3334"/>